<accession>A0A8H3F5T7</accession>
<feature type="compositionally biased region" description="Polar residues" evidence="1">
    <location>
        <begin position="273"/>
        <end position="291"/>
    </location>
</feature>
<dbReference type="AlphaFoldDB" id="A0A8H3F5T7"/>
<feature type="compositionally biased region" description="Low complexity" evidence="1">
    <location>
        <begin position="796"/>
        <end position="808"/>
    </location>
</feature>
<dbReference type="OrthoDB" id="4851482at2759"/>
<feature type="compositionally biased region" description="Basic and acidic residues" evidence="1">
    <location>
        <begin position="616"/>
        <end position="633"/>
    </location>
</feature>
<organism evidence="2 3">
    <name type="scientific">Imshaugia aleurites</name>
    <dbReference type="NCBI Taxonomy" id="172621"/>
    <lineage>
        <taxon>Eukaryota</taxon>
        <taxon>Fungi</taxon>
        <taxon>Dikarya</taxon>
        <taxon>Ascomycota</taxon>
        <taxon>Pezizomycotina</taxon>
        <taxon>Lecanoromycetes</taxon>
        <taxon>OSLEUM clade</taxon>
        <taxon>Lecanoromycetidae</taxon>
        <taxon>Lecanorales</taxon>
        <taxon>Lecanorineae</taxon>
        <taxon>Parmeliaceae</taxon>
        <taxon>Imshaugia</taxon>
    </lineage>
</organism>
<feature type="region of interest" description="Disordered" evidence="1">
    <location>
        <begin position="58"/>
        <end position="88"/>
    </location>
</feature>
<protein>
    <submittedName>
        <fullName evidence="2">Uncharacterized protein</fullName>
    </submittedName>
</protein>
<name>A0A8H3F5T7_9LECA</name>
<feature type="region of interest" description="Disordered" evidence="1">
    <location>
        <begin position="606"/>
        <end position="701"/>
    </location>
</feature>
<feature type="compositionally biased region" description="Low complexity" evidence="1">
    <location>
        <begin position="61"/>
        <end position="77"/>
    </location>
</feature>
<evidence type="ECO:0000313" key="3">
    <source>
        <dbReference type="Proteomes" id="UP000664534"/>
    </source>
</evidence>
<feature type="compositionally biased region" description="Polar residues" evidence="1">
    <location>
        <begin position="221"/>
        <end position="239"/>
    </location>
</feature>
<feature type="compositionally biased region" description="Polar residues" evidence="1">
    <location>
        <begin position="306"/>
        <end position="348"/>
    </location>
</feature>
<feature type="compositionally biased region" description="Gly residues" evidence="1">
    <location>
        <begin position="809"/>
        <end position="818"/>
    </location>
</feature>
<feature type="region of interest" description="Disordered" evidence="1">
    <location>
        <begin position="273"/>
        <end position="396"/>
    </location>
</feature>
<gene>
    <name evidence="2" type="ORF">IMSHALPRED_003720</name>
</gene>
<feature type="compositionally biased region" description="Basic residues" evidence="1">
    <location>
        <begin position="638"/>
        <end position="647"/>
    </location>
</feature>
<feature type="compositionally biased region" description="Acidic residues" evidence="1">
    <location>
        <begin position="652"/>
        <end position="670"/>
    </location>
</feature>
<feature type="compositionally biased region" description="Low complexity" evidence="1">
    <location>
        <begin position="362"/>
        <end position="376"/>
    </location>
</feature>
<proteinExistence type="predicted"/>
<dbReference type="EMBL" id="CAJPDT010000019">
    <property type="protein sequence ID" value="CAF9917685.1"/>
    <property type="molecule type" value="Genomic_DNA"/>
</dbReference>
<feature type="compositionally biased region" description="Basic residues" evidence="1">
    <location>
        <begin position="677"/>
        <end position="697"/>
    </location>
</feature>
<keyword evidence="3" id="KW-1185">Reference proteome</keyword>
<evidence type="ECO:0000256" key="1">
    <source>
        <dbReference type="SAM" id="MobiDB-lite"/>
    </source>
</evidence>
<comment type="caution">
    <text evidence="2">The sequence shown here is derived from an EMBL/GenBank/DDBJ whole genome shotgun (WGS) entry which is preliminary data.</text>
</comment>
<reference evidence="2" key="1">
    <citation type="submission" date="2021-03" db="EMBL/GenBank/DDBJ databases">
        <authorList>
            <person name="Tagirdzhanova G."/>
        </authorList>
    </citation>
    <scope>NUCLEOTIDE SEQUENCE</scope>
</reference>
<feature type="region of interest" description="Disordered" evidence="1">
    <location>
        <begin position="779"/>
        <end position="818"/>
    </location>
</feature>
<sequence length="818" mass="89513">MSLEESSSNGSPGVTDQDYQRFFFMQDLDAYGANGKTDVPFSDEFLLNNISTEPYLATTIGGLPSPNSSNPDLPGSGRQSPLLPSLGASPGGYGFFPSDGISGLDDDCLDSHMLQQSQESRTHTGSNTGNSRPSTNQTFLDASNNFLGAQVQQGEPSMESSSSTNEGQYQAFTASSEGSFCVPEHSLQSCAATTPSNVAFEQKVPNGMATSTHVSIAPKAMNNTNPSSVSANLQNSPTSNPQHFIRHPSLLRHQIHRELPQYSPFALTATSDYTSSQVPHTMSSGNNITNRQEPRASPSLSRHHQYLSNGAPSRRMTSPCSQSRGSPVSQNYQPFQESSLRTSVTSKVGANPWEAGQTGEAQYPDPQPVFQQQQQQTNRSPYMGHHHISGSQRDSTISYTPEQYRNSRDAFFISQEPSGFGFNGSSPLSVKRKTSSPGSDHVVSDPVLKSQTASPKPQTKRRGKQEPKNHDDNELVINPVALQTEDLTNLDPGDDTNVAALIDAMHNTNNVEDNLGMQKTWDKVRKLKALRIREVCVELLKLTKQAQQQNGTPLGEKRPINQYSSFGQRFDALCETLRFQKTVCKHLIEPPYSYIVVDDPQYAKDRVKNNRRVNHQKAEAIRLGREHLGEKGQGKGKPMLKTKKRGHAQIDDSQDDADNSGDEPLSDGETDASPRSFGHKSARPNPRTPKRPKRVSRSKYQLADGVMTDTSLSQSTDNNQHQEQNGSIEATNMPQVYNQEDPFAQGLYQHAYGPSRPTQIFSEHDRMLHALAPSQQMSNLNQSYDIHSGNGFGNCSYGDNSTGGSDSDGLGGPGYGPL</sequence>
<feature type="region of interest" description="Disordered" evidence="1">
    <location>
        <begin position="418"/>
        <end position="476"/>
    </location>
</feature>
<feature type="compositionally biased region" description="Basic and acidic residues" evidence="1">
    <location>
        <begin position="464"/>
        <end position="473"/>
    </location>
</feature>
<feature type="region of interest" description="Disordered" evidence="1">
    <location>
        <begin position="218"/>
        <end position="239"/>
    </location>
</feature>
<feature type="region of interest" description="Disordered" evidence="1">
    <location>
        <begin position="116"/>
        <end position="140"/>
    </location>
</feature>
<evidence type="ECO:0000313" key="2">
    <source>
        <dbReference type="EMBL" id="CAF9917685.1"/>
    </source>
</evidence>
<dbReference type="Proteomes" id="UP000664534">
    <property type="component" value="Unassembled WGS sequence"/>
</dbReference>